<dbReference type="EMBL" id="JBHUHX010000061">
    <property type="protein sequence ID" value="MFD2113973.1"/>
    <property type="molecule type" value="Genomic_DNA"/>
</dbReference>
<dbReference type="Pfam" id="PF15892">
    <property type="entry name" value="BNR_4"/>
    <property type="match status" value="1"/>
</dbReference>
<gene>
    <name evidence="1" type="ORF">ACFSJC_19160</name>
</gene>
<evidence type="ECO:0000313" key="2">
    <source>
        <dbReference type="Proteomes" id="UP001597337"/>
    </source>
</evidence>
<evidence type="ECO:0000313" key="1">
    <source>
        <dbReference type="EMBL" id="MFD2113973.1"/>
    </source>
</evidence>
<dbReference type="Proteomes" id="UP001597337">
    <property type="component" value="Unassembled WGS sequence"/>
</dbReference>
<sequence length="543" mass="61995">MQRLPYQQNLDSVAGVLDKAEALARRGHTDQALDVAIEAFADRANRQALVRQLMRGYYPTFSRATALSTRKQANTMIATLRRSLIISTGQGNHSGRRFAPWVHTSTGQSQPKPRFTVQVYARRSLGNAWAGNTINTVIFRHHGILTDGKTQYTAFYVDTHTLRLVQRDLATDSLTTHDLRGEYNLRDAHNSVSLGQDRQGHLHISYDHHATQLRYRRSIKPGDITAWSDELPMTGSHEEKVTYPTFILPHHEFPLTFLYRDGRHNKGTARLKTYDEATEIWANHPQAILSGAEQKPWTSNAYWNHPAVGADGLLHLSFVWRTHPLGEEQRINNINIGYACSHDNGLTWQTSHRRPYRLPITQVNAETIHPVSPGSNLINQTSMALDSHNWSHIVFYADDPVGVPQYQHLWFDGRVWHHQFVSKRTQGFSLQGGGTLQIPISRPEIVIDRHDNAYIITRGDHTQNRLAATLLPAPNYIYQPHNIQILADEDIGFAEPIIDRERWQKENMLTLLVQYNEQPNHDTGHRAVQYPISLIDIQLNPEQ</sequence>
<keyword evidence="2" id="KW-1185">Reference proteome</keyword>
<name>A0ABW4YE69_9GAMM</name>
<protein>
    <submittedName>
        <fullName evidence="1">BNR repeat-containing protein</fullName>
    </submittedName>
</protein>
<reference evidence="2" key="1">
    <citation type="journal article" date="2019" name="Int. J. Syst. Evol. Microbiol.">
        <title>The Global Catalogue of Microorganisms (GCM) 10K type strain sequencing project: providing services to taxonomists for standard genome sequencing and annotation.</title>
        <authorList>
            <consortium name="The Broad Institute Genomics Platform"/>
            <consortium name="The Broad Institute Genome Sequencing Center for Infectious Disease"/>
            <person name="Wu L."/>
            <person name="Ma J."/>
        </authorList>
    </citation>
    <scope>NUCLEOTIDE SEQUENCE [LARGE SCALE GENOMIC DNA]</scope>
    <source>
        <strain evidence="2">KACC 12597</strain>
    </source>
</reference>
<accession>A0ABW4YE69</accession>
<comment type="caution">
    <text evidence="1">The sequence shown here is derived from an EMBL/GenBank/DDBJ whole genome shotgun (WGS) entry which is preliminary data.</text>
</comment>
<proteinExistence type="predicted"/>
<organism evidence="1 2">
    <name type="scientific">Thiorhodococcus fuscus</name>
    <dbReference type="NCBI Taxonomy" id="527200"/>
    <lineage>
        <taxon>Bacteria</taxon>
        <taxon>Pseudomonadati</taxon>
        <taxon>Pseudomonadota</taxon>
        <taxon>Gammaproteobacteria</taxon>
        <taxon>Chromatiales</taxon>
        <taxon>Chromatiaceae</taxon>
        <taxon>Thiorhodococcus</taxon>
    </lineage>
</organism>
<dbReference type="RefSeq" id="WP_386028805.1">
    <property type="nucleotide sequence ID" value="NZ_JBHUHX010000061.1"/>
</dbReference>